<organism evidence="1 2">
    <name type="scientific">Bizionia algoritergicola</name>
    <dbReference type="NCBI Taxonomy" id="291187"/>
    <lineage>
        <taxon>Bacteria</taxon>
        <taxon>Pseudomonadati</taxon>
        <taxon>Bacteroidota</taxon>
        <taxon>Flavobacteriia</taxon>
        <taxon>Flavobacteriales</taxon>
        <taxon>Flavobacteriaceae</taxon>
        <taxon>Bizionia</taxon>
    </lineage>
</organism>
<accession>A0A5D0R378</accession>
<dbReference type="RefSeq" id="WP_148367219.1">
    <property type="nucleotide sequence ID" value="NZ_VSKL01000001.1"/>
</dbReference>
<name>A0A5D0R378_9FLAO</name>
<proteinExistence type="predicted"/>
<sequence length="75" mass="8724">MKSNFTYAIFISFVVFASSMIYSQDFNSGMGDTEFTFNEAQIPCLTFAQREQIKSQLQYNVQVLKQQNNLAYRCQ</sequence>
<protein>
    <submittedName>
        <fullName evidence="1">Uncharacterized protein</fullName>
    </submittedName>
</protein>
<reference evidence="1 2" key="1">
    <citation type="submission" date="2019-08" db="EMBL/GenBank/DDBJ databases">
        <title>Genomes of Antarctic Bizionia species.</title>
        <authorList>
            <person name="Bowman J.P."/>
        </authorList>
    </citation>
    <scope>NUCLEOTIDE SEQUENCE [LARGE SCALE GENOMIC DNA]</scope>
    <source>
        <strain evidence="1 2">APA-1</strain>
    </source>
</reference>
<evidence type="ECO:0000313" key="2">
    <source>
        <dbReference type="Proteomes" id="UP000324358"/>
    </source>
</evidence>
<comment type="caution">
    <text evidence="1">The sequence shown here is derived from an EMBL/GenBank/DDBJ whole genome shotgun (WGS) entry which is preliminary data.</text>
</comment>
<gene>
    <name evidence="1" type="ORF">ES675_02450</name>
</gene>
<dbReference type="AlphaFoldDB" id="A0A5D0R378"/>
<evidence type="ECO:0000313" key="1">
    <source>
        <dbReference type="EMBL" id="TYB75014.1"/>
    </source>
</evidence>
<keyword evidence="2" id="KW-1185">Reference proteome</keyword>
<dbReference type="EMBL" id="VSKL01000001">
    <property type="protein sequence ID" value="TYB75014.1"/>
    <property type="molecule type" value="Genomic_DNA"/>
</dbReference>
<dbReference type="Proteomes" id="UP000324358">
    <property type="component" value="Unassembled WGS sequence"/>
</dbReference>
<dbReference type="OrthoDB" id="9809488at2"/>